<accession>A0A8J7SNN5</accession>
<comment type="caution">
    <text evidence="1">The sequence shown here is derived from an EMBL/GenBank/DDBJ whole genome shotgun (WGS) entry which is preliminary data.</text>
</comment>
<reference evidence="1" key="1">
    <citation type="submission" date="2021-01" db="EMBL/GenBank/DDBJ databases">
        <title>Modified the classification status of verrucomicrobia.</title>
        <authorList>
            <person name="Feng X."/>
        </authorList>
    </citation>
    <scope>NUCLEOTIDE SEQUENCE</scope>
    <source>
        <strain evidence="1">_KCTC 22039</strain>
    </source>
</reference>
<organism evidence="1 2">
    <name type="scientific">Persicirhabdus sediminis</name>
    <dbReference type="NCBI Taxonomy" id="454144"/>
    <lineage>
        <taxon>Bacteria</taxon>
        <taxon>Pseudomonadati</taxon>
        <taxon>Verrucomicrobiota</taxon>
        <taxon>Verrucomicrobiia</taxon>
        <taxon>Verrucomicrobiales</taxon>
        <taxon>Verrucomicrobiaceae</taxon>
        <taxon>Persicirhabdus</taxon>
    </lineage>
</organism>
<proteinExistence type="predicted"/>
<evidence type="ECO:0000313" key="1">
    <source>
        <dbReference type="EMBL" id="MBK1792790.1"/>
    </source>
</evidence>
<gene>
    <name evidence="1" type="ORF">JIN82_16620</name>
</gene>
<dbReference type="Proteomes" id="UP000624703">
    <property type="component" value="Unassembled WGS sequence"/>
</dbReference>
<name>A0A8J7SNN5_9BACT</name>
<protein>
    <submittedName>
        <fullName evidence="1">Uncharacterized protein</fullName>
    </submittedName>
</protein>
<keyword evidence="2" id="KW-1185">Reference proteome</keyword>
<evidence type="ECO:0000313" key="2">
    <source>
        <dbReference type="Proteomes" id="UP000624703"/>
    </source>
</evidence>
<dbReference type="RefSeq" id="WP_200312797.1">
    <property type="nucleotide sequence ID" value="NZ_JAENIM010000047.1"/>
</dbReference>
<sequence length="64" mass="7281">MDPITTDRKVNTALPQAEDETLNRLKKMHPEWVAENGECPECVVREHEMADHSQVIADAHKVSE</sequence>
<dbReference type="AlphaFoldDB" id="A0A8J7SNN5"/>
<dbReference type="EMBL" id="JAENIM010000047">
    <property type="protein sequence ID" value="MBK1792790.1"/>
    <property type="molecule type" value="Genomic_DNA"/>
</dbReference>